<dbReference type="Proteomes" id="UP001454036">
    <property type="component" value="Unassembled WGS sequence"/>
</dbReference>
<reference evidence="2 3" key="1">
    <citation type="submission" date="2024-01" db="EMBL/GenBank/DDBJ databases">
        <title>The complete chloroplast genome sequence of Lithospermum erythrorhizon: insights into the phylogenetic relationship among Boraginaceae species and the maternal lineages of purple gromwells.</title>
        <authorList>
            <person name="Okada T."/>
            <person name="Watanabe K."/>
        </authorList>
    </citation>
    <scope>NUCLEOTIDE SEQUENCE [LARGE SCALE GENOMIC DNA]</scope>
</reference>
<evidence type="ECO:0000313" key="2">
    <source>
        <dbReference type="EMBL" id="GAA0162634.1"/>
    </source>
</evidence>
<feature type="compositionally biased region" description="Basic residues" evidence="1">
    <location>
        <begin position="67"/>
        <end position="78"/>
    </location>
</feature>
<comment type="caution">
    <text evidence="2">The sequence shown here is derived from an EMBL/GenBank/DDBJ whole genome shotgun (WGS) entry which is preliminary data.</text>
</comment>
<proteinExistence type="predicted"/>
<name>A0AAV3QEV6_LITER</name>
<keyword evidence="3" id="KW-1185">Reference proteome</keyword>
<evidence type="ECO:0000256" key="1">
    <source>
        <dbReference type="SAM" id="MobiDB-lite"/>
    </source>
</evidence>
<protein>
    <submittedName>
        <fullName evidence="2">Uncharacterized protein</fullName>
    </submittedName>
</protein>
<evidence type="ECO:0000313" key="3">
    <source>
        <dbReference type="Proteomes" id="UP001454036"/>
    </source>
</evidence>
<sequence length="78" mass="8786">MIELTSAKQCQEEPVTDYINRRRSLSLKWILAKTFEHLSTRAHDMELTIVANKGKGASTTAGTSYKAKYKAKKPREAS</sequence>
<accession>A0AAV3QEV6</accession>
<dbReference type="AlphaFoldDB" id="A0AAV3QEV6"/>
<dbReference type="EMBL" id="BAABME010004510">
    <property type="protein sequence ID" value="GAA0162634.1"/>
    <property type="molecule type" value="Genomic_DNA"/>
</dbReference>
<gene>
    <name evidence="2" type="ORF">LIER_18678</name>
</gene>
<organism evidence="2 3">
    <name type="scientific">Lithospermum erythrorhizon</name>
    <name type="common">Purple gromwell</name>
    <name type="synonym">Lithospermum officinale var. erythrorhizon</name>
    <dbReference type="NCBI Taxonomy" id="34254"/>
    <lineage>
        <taxon>Eukaryota</taxon>
        <taxon>Viridiplantae</taxon>
        <taxon>Streptophyta</taxon>
        <taxon>Embryophyta</taxon>
        <taxon>Tracheophyta</taxon>
        <taxon>Spermatophyta</taxon>
        <taxon>Magnoliopsida</taxon>
        <taxon>eudicotyledons</taxon>
        <taxon>Gunneridae</taxon>
        <taxon>Pentapetalae</taxon>
        <taxon>asterids</taxon>
        <taxon>lamiids</taxon>
        <taxon>Boraginales</taxon>
        <taxon>Boraginaceae</taxon>
        <taxon>Boraginoideae</taxon>
        <taxon>Lithospermeae</taxon>
        <taxon>Lithospermum</taxon>
    </lineage>
</organism>
<feature type="region of interest" description="Disordered" evidence="1">
    <location>
        <begin position="56"/>
        <end position="78"/>
    </location>
</feature>